<dbReference type="AlphaFoldDB" id="A0A8H5G7K1"/>
<protein>
    <recommendedName>
        <fullName evidence="6">CWH43-like N-terminal domain-containing protein</fullName>
    </recommendedName>
</protein>
<gene>
    <name evidence="7" type="ORF">D9756_003209</name>
</gene>
<comment type="caution">
    <text evidence="7">The sequence shown here is derived from an EMBL/GenBank/DDBJ whole genome shotgun (WGS) entry which is preliminary data.</text>
</comment>
<feature type="transmembrane region" description="Helical" evidence="5">
    <location>
        <begin position="209"/>
        <end position="227"/>
    </location>
</feature>
<dbReference type="Proteomes" id="UP000559027">
    <property type="component" value="Unassembled WGS sequence"/>
</dbReference>
<dbReference type="EMBL" id="JAACJO010000004">
    <property type="protein sequence ID" value="KAF5359671.1"/>
    <property type="molecule type" value="Genomic_DNA"/>
</dbReference>
<dbReference type="Pfam" id="PF10277">
    <property type="entry name" value="Frag1"/>
    <property type="match status" value="1"/>
</dbReference>
<dbReference type="InterPro" id="IPR050911">
    <property type="entry name" value="DRAM/TMEM150_Autophagy_Mod"/>
</dbReference>
<evidence type="ECO:0000259" key="6">
    <source>
        <dbReference type="Pfam" id="PF10277"/>
    </source>
</evidence>
<evidence type="ECO:0000313" key="8">
    <source>
        <dbReference type="Proteomes" id="UP000559027"/>
    </source>
</evidence>
<keyword evidence="3 5" id="KW-1133">Transmembrane helix</keyword>
<keyword evidence="4 5" id="KW-0472">Membrane</keyword>
<feature type="transmembrane region" description="Helical" evidence="5">
    <location>
        <begin position="21"/>
        <end position="44"/>
    </location>
</feature>
<dbReference type="OrthoDB" id="10032492at2759"/>
<dbReference type="PANTHER" id="PTHR21324">
    <property type="entry name" value="FASTING-INDUCIBLE INTEGRAL MEMBRANE PROTEIN TM6P1-RELATED"/>
    <property type="match status" value="1"/>
</dbReference>
<dbReference type="InterPro" id="IPR019402">
    <property type="entry name" value="CWH43_N"/>
</dbReference>
<dbReference type="GO" id="GO:0005886">
    <property type="term" value="C:plasma membrane"/>
    <property type="evidence" value="ECO:0007669"/>
    <property type="project" value="TreeGrafter"/>
</dbReference>
<name>A0A8H5G7K1_9AGAR</name>
<evidence type="ECO:0000313" key="7">
    <source>
        <dbReference type="EMBL" id="KAF5359671.1"/>
    </source>
</evidence>
<sequence>MTGNLNTGVGPVHPHRHWQYVWLPLLGAAVWFGMLWAMLIVWLAKGRPRYVTQEGSIAYISDVGASGLKPLFIVGCAITALCFFLSLVVERFFRHTGRLVGHMHRRETVLGTLAMLGSFIGGLGLLLLSIFDTKRHTSAHRAFLLVFIVGVALSAIFTIVEYRWLSKDFAEARKLRHAYVAKAVIALTLICLAIAFGITLYSSTEAGAVLEWVIAFGFTFYLLTFFYDLRLSKGIADGELTREKIREHPSLVHGRV</sequence>
<organism evidence="7 8">
    <name type="scientific">Leucocoprinus leucothites</name>
    <dbReference type="NCBI Taxonomy" id="201217"/>
    <lineage>
        <taxon>Eukaryota</taxon>
        <taxon>Fungi</taxon>
        <taxon>Dikarya</taxon>
        <taxon>Basidiomycota</taxon>
        <taxon>Agaricomycotina</taxon>
        <taxon>Agaricomycetes</taxon>
        <taxon>Agaricomycetidae</taxon>
        <taxon>Agaricales</taxon>
        <taxon>Agaricineae</taxon>
        <taxon>Agaricaceae</taxon>
        <taxon>Leucocoprinus</taxon>
    </lineage>
</organism>
<evidence type="ECO:0000256" key="5">
    <source>
        <dbReference type="SAM" id="Phobius"/>
    </source>
</evidence>
<accession>A0A8H5G7K1</accession>
<feature type="transmembrane region" description="Helical" evidence="5">
    <location>
        <begin position="109"/>
        <end position="131"/>
    </location>
</feature>
<keyword evidence="2 5" id="KW-0812">Transmembrane</keyword>
<dbReference type="GO" id="GO:0012505">
    <property type="term" value="C:endomembrane system"/>
    <property type="evidence" value="ECO:0007669"/>
    <property type="project" value="UniProtKB-SubCell"/>
</dbReference>
<feature type="domain" description="CWH43-like N-terminal" evidence="6">
    <location>
        <begin position="20"/>
        <end position="230"/>
    </location>
</feature>
<feature type="transmembrane region" description="Helical" evidence="5">
    <location>
        <begin position="183"/>
        <end position="203"/>
    </location>
</feature>
<keyword evidence="8" id="KW-1185">Reference proteome</keyword>
<reference evidence="7 8" key="1">
    <citation type="journal article" date="2020" name="ISME J.">
        <title>Uncovering the hidden diversity of litter-decomposition mechanisms in mushroom-forming fungi.</title>
        <authorList>
            <person name="Floudas D."/>
            <person name="Bentzer J."/>
            <person name="Ahren D."/>
            <person name="Johansson T."/>
            <person name="Persson P."/>
            <person name="Tunlid A."/>
        </authorList>
    </citation>
    <scope>NUCLEOTIDE SEQUENCE [LARGE SCALE GENOMIC DNA]</scope>
    <source>
        <strain evidence="7 8">CBS 146.42</strain>
    </source>
</reference>
<evidence type="ECO:0000256" key="1">
    <source>
        <dbReference type="ARBA" id="ARBA00004127"/>
    </source>
</evidence>
<evidence type="ECO:0000256" key="3">
    <source>
        <dbReference type="ARBA" id="ARBA00022989"/>
    </source>
</evidence>
<evidence type="ECO:0000256" key="4">
    <source>
        <dbReference type="ARBA" id="ARBA00023136"/>
    </source>
</evidence>
<feature type="transmembrane region" description="Helical" evidence="5">
    <location>
        <begin position="71"/>
        <end position="89"/>
    </location>
</feature>
<evidence type="ECO:0000256" key="2">
    <source>
        <dbReference type="ARBA" id="ARBA00022692"/>
    </source>
</evidence>
<dbReference type="PANTHER" id="PTHR21324:SF2">
    <property type="entry name" value="EG:22E5.9 PROTEIN"/>
    <property type="match status" value="1"/>
</dbReference>
<proteinExistence type="predicted"/>
<comment type="subcellular location">
    <subcellularLocation>
        <location evidence="1">Endomembrane system</location>
        <topology evidence="1">Multi-pass membrane protein</topology>
    </subcellularLocation>
</comment>
<feature type="transmembrane region" description="Helical" evidence="5">
    <location>
        <begin position="143"/>
        <end position="162"/>
    </location>
</feature>